<dbReference type="GO" id="GO:0005886">
    <property type="term" value="C:plasma membrane"/>
    <property type="evidence" value="ECO:0007669"/>
    <property type="project" value="UniProtKB-SubCell"/>
</dbReference>
<keyword evidence="3" id="KW-1003">Cell membrane</keyword>
<dbReference type="AlphaFoldDB" id="A0A9P7V553"/>
<sequence length="538" mass="57850">MIQQQVYFLFSIVVSLVLAANSATPPVEIIGNKFFFSDNGTQFLMRGIAYQQNTANATDVSFVDPLADEEACKRDVKYFIELETNVLRIYAINSSLDHSGCMKTFADAGIYIIADLSEPDLSINRDSPEWNLDLYQRYTDVVDEFVKYDNVLGFFAGNEVTNNKSNADASPYVKAAVRDVKKYISDKQYTKIPVGYSSNDDSETRVAIADYFACGSEDERADFFGINMYEWCGDSTFESSGYKDRTEEFKNLLIPIFFSEYGCNSERPRKFTEVGTLFSSEMTDVWSGGIVYMYFEEENDYGLVSVKGNSVSTLGDFSNYVKEIKSVTPSLAKASSGGSSSTLSCPGNSDSTWTAATNLPPTPEKDVCDCLAGTLTCQVDSSVSKKDYGDLFGIVCGKIDCSDISGNGTTGVYGAFSFCSDKDKLSYVLNKYYEENDKAKSACAFDGSATLMSSASSGGSCQTKLSSAMSAASESAPKTTGGSSASGSSSSGSSSSGSSTSTKKSGGNVTVKALSTAEMFAIVTIITSFVGGASLLFV</sequence>
<evidence type="ECO:0000313" key="14">
    <source>
        <dbReference type="Proteomes" id="UP000790833"/>
    </source>
</evidence>
<dbReference type="InterPro" id="IPR004886">
    <property type="entry name" value="Glucanosyltransferase"/>
</dbReference>
<dbReference type="GO" id="GO:0030445">
    <property type="term" value="C:yeast-form cell wall"/>
    <property type="evidence" value="ECO:0007669"/>
    <property type="project" value="UniProtKB-ARBA"/>
</dbReference>
<dbReference type="GeneID" id="66116437"/>
<gene>
    <name evidence="13" type="primary">GAS1_1</name>
    <name evidence="13" type="ORF">KQ657_003063</name>
</gene>
<evidence type="ECO:0000256" key="11">
    <source>
        <dbReference type="SAM" id="MobiDB-lite"/>
    </source>
</evidence>
<comment type="function">
    <text evidence="10">Splits internally a 1,3-beta-glucan molecule and transfers the newly generated reducing end (the donor) to the non-reducing end of another 1,3-beta-glucan molecule (the acceptor) forming a 1,3-beta linkage, resulting in the elongation of 1,3-beta-glucan chains in the cell wall.</text>
</comment>
<keyword evidence="10" id="KW-0808">Transferase</keyword>
<comment type="caution">
    <text evidence="13">The sequence shown here is derived from an EMBL/GenBank/DDBJ whole genome shotgun (WGS) entry which is preliminary data.</text>
</comment>
<dbReference type="Gene3D" id="1.20.58.1040">
    <property type="match status" value="1"/>
</dbReference>
<name>A0A9P7V553_9ASCO</name>
<reference evidence="13" key="1">
    <citation type="submission" date="2021-03" db="EMBL/GenBank/DDBJ databases">
        <authorList>
            <person name="Palmer J.M."/>
        </authorList>
    </citation>
    <scope>NUCLEOTIDE SEQUENCE</scope>
    <source>
        <strain evidence="13">ARV_011</strain>
    </source>
</reference>
<keyword evidence="14" id="KW-1185">Reference proteome</keyword>
<evidence type="ECO:0000256" key="2">
    <source>
        <dbReference type="ARBA" id="ARBA00007528"/>
    </source>
</evidence>
<keyword evidence="4 10" id="KW-0336">GPI-anchor</keyword>
<evidence type="ECO:0000256" key="9">
    <source>
        <dbReference type="ARBA" id="ARBA00023288"/>
    </source>
</evidence>
<protein>
    <recommendedName>
        <fullName evidence="10">1,3-beta-glucanosyltransferase</fullName>
        <ecNumber evidence="10">2.4.1.-</ecNumber>
    </recommendedName>
</protein>
<dbReference type="Pfam" id="PF03198">
    <property type="entry name" value="Glyco_hydro_72"/>
    <property type="match status" value="1"/>
</dbReference>
<evidence type="ECO:0000256" key="5">
    <source>
        <dbReference type="ARBA" id="ARBA00022729"/>
    </source>
</evidence>
<evidence type="ECO:0000256" key="6">
    <source>
        <dbReference type="ARBA" id="ARBA00023136"/>
    </source>
</evidence>
<feature type="domain" description="X8" evidence="12">
    <location>
        <begin position="375"/>
        <end position="463"/>
    </location>
</feature>
<comment type="similarity">
    <text evidence="2 10">Belongs to the glycosyl hydrolase 72 family.</text>
</comment>
<keyword evidence="9 10" id="KW-0449">Lipoprotein</keyword>
<dbReference type="InterPro" id="IPR017853">
    <property type="entry name" value="GH"/>
</dbReference>
<dbReference type="SMART" id="SM00768">
    <property type="entry name" value="X8"/>
    <property type="match status" value="1"/>
</dbReference>
<evidence type="ECO:0000256" key="3">
    <source>
        <dbReference type="ARBA" id="ARBA00022475"/>
    </source>
</evidence>
<feature type="signal peptide" evidence="10">
    <location>
        <begin position="1"/>
        <end position="19"/>
    </location>
</feature>
<dbReference type="SUPFAM" id="SSF51445">
    <property type="entry name" value="(Trans)glycosidases"/>
    <property type="match status" value="1"/>
</dbReference>
<keyword evidence="7" id="KW-1015">Disulfide bond</keyword>
<feature type="chain" id="PRO_5040540707" description="1,3-beta-glucanosyltransferase" evidence="10">
    <location>
        <begin position="20"/>
        <end position="538"/>
    </location>
</feature>
<dbReference type="EC" id="2.4.1.-" evidence="10"/>
<dbReference type="GO" id="GO:0098552">
    <property type="term" value="C:side of membrane"/>
    <property type="evidence" value="ECO:0007669"/>
    <property type="project" value="UniProtKB-KW"/>
</dbReference>
<dbReference type="FunFam" id="3.20.20.80:FF:000038">
    <property type="entry name" value="1,3-beta-glucanosyltransferase"/>
    <property type="match status" value="1"/>
</dbReference>
<comment type="subcellular location">
    <subcellularLocation>
        <location evidence="1 10">Cell membrane</location>
        <topology evidence="1 10">Lipid-anchor</topology>
        <topology evidence="1 10">GPI-anchor</topology>
    </subcellularLocation>
</comment>
<dbReference type="Pfam" id="PF07983">
    <property type="entry name" value="X8"/>
    <property type="match status" value="1"/>
</dbReference>
<organism evidence="13 14">
    <name type="scientific">Scheffersomyces spartinae</name>
    <dbReference type="NCBI Taxonomy" id="45513"/>
    <lineage>
        <taxon>Eukaryota</taxon>
        <taxon>Fungi</taxon>
        <taxon>Dikarya</taxon>
        <taxon>Ascomycota</taxon>
        <taxon>Saccharomycotina</taxon>
        <taxon>Pichiomycetes</taxon>
        <taxon>Debaryomycetaceae</taxon>
        <taxon>Scheffersomyces</taxon>
    </lineage>
</organism>
<evidence type="ECO:0000256" key="7">
    <source>
        <dbReference type="ARBA" id="ARBA00023157"/>
    </source>
</evidence>
<dbReference type="FunFam" id="1.20.58.1040:FF:000005">
    <property type="entry name" value="1,3-beta-glucanosyltransferase"/>
    <property type="match status" value="1"/>
</dbReference>
<keyword evidence="8" id="KW-0325">Glycoprotein</keyword>
<dbReference type="GO" id="GO:0042124">
    <property type="term" value="F:1,3-beta-glucanosyltransferase activity"/>
    <property type="evidence" value="ECO:0007669"/>
    <property type="project" value="TreeGrafter"/>
</dbReference>
<dbReference type="Proteomes" id="UP000790833">
    <property type="component" value="Unassembled WGS sequence"/>
</dbReference>
<keyword evidence="6 10" id="KW-0472">Membrane</keyword>
<evidence type="ECO:0000256" key="10">
    <source>
        <dbReference type="RuleBase" id="RU361209"/>
    </source>
</evidence>
<dbReference type="PANTHER" id="PTHR31468:SF2">
    <property type="entry name" value="1,3-BETA-GLUCANOSYLTRANSFERASE GAS1"/>
    <property type="match status" value="1"/>
</dbReference>
<dbReference type="GO" id="GO:1903561">
    <property type="term" value="C:extracellular vesicle"/>
    <property type="evidence" value="ECO:0007669"/>
    <property type="project" value="UniProtKB-ARBA"/>
</dbReference>
<proteinExistence type="inferred from homology"/>
<dbReference type="PANTHER" id="PTHR31468">
    <property type="entry name" value="1,3-BETA-GLUCANOSYLTRANSFERASE GAS1"/>
    <property type="match status" value="1"/>
</dbReference>
<evidence type="ECO:0000256" key="1">
    <source>
        <dbReference type="ARBA" id="ARBA00004609"/>
    </source>
</evidence>
<feature type="region of interest" description="Disordered" evidence="11">
    <location>
        <begin position="473"/>
        <end position="507"/>
    </location>
</feature>
<dbReference type="GO" id="GO:0031505">
    <property type="term" value="P:fungal-type cell wall organization"/>
    <property type="evidence" value="ECO:0007669"/>
    <property type="project" value="UniProtKB-ARBA"/>
</dbReference>
<dbReference type="EMBL" id="JAHMUF010000027">
    <property type="protein sequence ID" value="KAG7191557.1"/>
    <property type="molecule type" value="Genomic_DNA"/>
</dbReference>
<dbReference type="RefSeq" id="XP_043047109.1">
    <property type="nucleotide sequence ID" value="XM_043193799.1"/>
</dbReference>
<evidence type="ECO:0000256" key="4">
    <source>
        <dbReference type="ARBA" id="ARBA00022622"/>
    </source>
</evidence>
<dbReference type="GO" id="GO:0071970">
    <property type="term" value="P:fungal-type cell wall (1-&gt;3)-beta-D-glucan biosynthetic process"/>
    <property type="evidence" value="ECO:0007669"/>
    <property type="project" value="TreeGrafter"/>
</dbReference>
<dbReference type="OrthoDB" id="421038at2759"/>
<evidence type="ECO:0000259" key="12">
    <source>
        <dbReference type="SMART" id="SM00768"/>
    </source>
</evidence>
<accession>A0A9P7V553</accession>
<dbReference type="InterPro" id="IPR012946">
    <property type="entry name" value="X8"/>
</dbReference>
<keyword evidence="5 10" id="KW-0732">Signal</keyword>
<evidence type="ECO:0000256" key="8">
    <source>
        <dbReference type="ARBA" id="ARBA00023180"/>
    </source>
</evidence>
<evidence type="ECO:0000313" key="13">
    <source>
        <dbReference type="EMBL" id="KAG7191557.1"/>
    </source>
</evidence>
<dbReference type="Gene3D" id="3.20.20.80">
    <property type="entry name" value="Glycosidases"/>
    <property type="match status" value="1"/>
</dbReference>